<keyword evidence="2" id="KW-0238">DNA-binding</keyword>
<dbReference type="InterPro" id="IPR000485">
    <property type="entry name" value="AsnC-type_HTH_dom"/>
</dbReference>
<dbReference type="Gene3D" id="1.20.120.530">
    <property type="entry name" value="GntR ligand-binding domain-like"/>
    <property type="match status" value="1"/>
</dbReference>
<keyword evidence="3" id="KW-0804">Transcription</keyword>
<name>A0A239KZQ6_9BURK</name>
<evidence type="ECO:0000313" key="6">
    <source>
        <dbReference type="Proteomes" id="UP000198284"/>
    </source>
</evidence>
<dbReference type="OrthoDB" id="5343379at2"/>
<accession>A0A239KZQ6</accession>
<dbReference type="Proteomes" id="UP000198284">
    <property type="component" value="Unassembled WGS sequence"/>
</dbReference>
<dbReference type="Pfam" id="PF07729">
    <property type="entry name" value="FCD"/>
    <property type="match status" value="1"/>
</dbReference>
<dbReference type="InterPro" id="IPR008920">
    <property type="entry name" value="TF_FadR/GntR_C"/>
</dbReference>
<dbReference type="InterPro" id="IPR036388">
    <property type="entry name" value="WH-like_DNA-bd_sf"/>
</dbReference>
<dbReference type="SMART" id="SM00345">
    <property type="entry name" value="HTH_GNTR"/>
    <property type="match status" value="1"/>
</dbReference>
<reference evidence="5 6" key="1">
    <citation type="submission" date="2017-06" db="EMBL/GenBank/DDBJ databases">
        <authorList>
            <person name="Kim H.J."/>
            <person name="Triplett B.A."/>
        </authorList>
    </citation>
    <scope>NUCLEOTIDE SEQUENCE [LARGE SCALE GENOMIC DNA]</scope>
    <source>
        <strain evidence="5 6">U15</strain>
    </source>
</reference>
<dbReference type="PRINTS" id="PR00035">
    <property type="entry name" value="HTHGNTR"/>
</dbReference>
<organism evidence="5 6">
    <name type="scientific">Noviherbaspirillum humi</name>
    <dbReference type="NCBI Taxonomy" id="1688639"/>
    <lineage>
        <taxon>Bacteria</taxon>
        <taxon>Pseudomonadati</taxon>
        <taxon>Pseudomonadota</taxon>
        <taxon>Betaproteobacteria</taxon>
        <taxon>Burkholderiales</taxon>
        <taxon>Oxalobacteraceae</taxon>
        <taxon>Noviherbaspirillum</taxon>
    </lineage>
</organism>
<evidence type="ECO:0000313" key="5">
    <source>
        <dbReference type="EMBL" id="SNT23555.1"/>
    </source>
</evidence>
<sequence>MPDVQELKPAGAGREASQTDRAIMGLRDAVLRGRFKAGERIAEVEVAEHLGVSRTPIRAAMQRLAEEGLLEPVQPTGYMVRAFSQTDIADAIEVRGTIEALAARLAAERGVSRLLLQQMRDCVAKMDAVFDDALSDEEQLRQYAQYNERFHALIMEASGSDMVQRALGRVVSLPFASPNAFVSAQAILPGSLAILRVAQMQHHDIVDAIEARSSARVEALVKEHSRIAHKNLELALRNADALDQVVGAPLIKRA</sequence>
<gene>
    <name evidence="5" type="ORF">SAMN06265795_11852</name>
</gene>
<dbReference type="Gene3D" id="1.10.10.10">
    <property type="entry name" value="Winged helix-like DNA-binding domain superfamily/Winged helix DNA-binding domain"/>
    <property type="match status" value="1"/>
</dbReference>
<keyword evidence="6" id="KW-1185">Reference proteome</keyword>
<dbReference type="InterPro" id="IPR036390">
    <property type="entry name" value="WH_DNA-bd_sf"/>
</dbReference>
<evidence type="ECO:0000256" key="2">
    <source>
        <dbReference type="ARBA" id="ARBA00023125"/>
    </source>
</evidence>
<dbReference type="SUPFAM" id="SSF46785">
    <property type="entry name" value="Winged helix' DNA-binding domain"/>
    <property type="match status" value="1"/>
</dbReference>
<dbReference type="GO" id="GO:0043565">
    <property type="term" value="F:sequence-specific DNA binding"/>
    <property type="evidence" value="ECO:0007669"/>
    <property type="project" value="InterPro"/>
</dbReference>
<dbReference type="SMART" id="SM00895">
    <property type="entry name" value="FCD"/>
    <property type="match status" value="1"/>
</dbReference>
<dbReference type="Pfam" id="PF00392">
    <property type="entry name" value="GntR"/>
    <property type="match status" value="1"/>
</dbReference>
<evidence type="ECO:0000256" key="1">
    <source>
        <dbReference type="ARBA" id="ARBA00023015"/>
    </source>
</evidence>
<dbReference type="EMBL" id="FZOT01000018">
    <property type="protein sequence ID" value="SNT23555.1"/>
    <property type="molecule type" value="Genomic_DNA"/>
</dbReference>
<evidence type="ECO:0000259" key="4">
    <source>
        <dbReference type="PROSITE" id="PS50949"/>
    </source>
</evidence>
<dbReference type="AlphaFoldDB" id="A0A239KZQ6"/>
<dbReference type="PROSITE" id="PS50949">
    <property type="entry name" value="HTH_GNTR"/>
    <property type="match status" value="1"/>
</dbReference>
<dbReference type="InterPro" id="IPR000524">
    <property type="entry name" value="Tscrpt_reg_HTH_GntR"/>
</dbReference>
<keyword evidence="1" id="KW-0805">Transcription regulation</keyword>
<dbReference type="PANTHER" id="PTHR43537:SF49">
    <property type="entry name" value="TRANSCRIPTIONAL REGULATORY PROTEIN"/>
    <property type="match status" value="1"/>
</dbReference>
<dbReference type="SUPFAM" id="SSF48008">
    <property type="entry name" value="GntR ligand-binding domain-like"/>
    <property type="match status" value="1"/>
</dbReference>
<dbReference type="RefSeq" id="WP_089401168.1">
    <property type="nucleotide sequence ID" value="NZ_FZOT01000018.1"/>
</dbReference>
<proteinExistence type="predicted"/>
<dbReference type="PANTHER" id="PTHR43537">
    <property type="entry name" value="TRANSCRIPTIONAL REGULATOR, GNTR FAMILY"/>
    <property type="match status" value="1"/>
</dbReference>
<evidence type="ECO:0000256" key="3">
    <source>
        <dbReference type="ARBA" id="ARBA00023163"/>
    </source>
</evidence>
<dbReference type="PRINTS" id="PR00033">
    <property type="entry name" value="HTHASNC"/>
</dbReference>
<dbReference type="GO" id="GO:0003700">
    <property type="term" value="F:DNA-binding transcription factor activity"/>
    <property type="evidence" value="ECO:0007669"/>
    <property type="project" value="InterPro"/>
</dbReference>
<dbReference type="InterPro" id="IPR011711">
    <property type="entry name" value="GntR_C"/>
</dbReference>
<dbReference type="CDD" id="cd07377">
    <property type="entry name" value="WHTH_GntR"/>
    <property type="match status" value="1"/>
</dbReference>
<feature type="domain" description="HTH gntR-type" evidence="4">
    <location>
        <begin position="16"/>
        <end position="83"/>
    </location>
</feature>
<protein>
    <submittedName>
        <fullName evidence="5">Transcriptional regulator, GntR family</fullName>
    </submittedName>
</protein>